<dbReference type="EMBL" id="BKCJ011870421">
    <property type="protein sequence ID" value="GFD59871.1"/>
    <property type="molecule type" value="Genomic_DNA"/>
</dbReference>
<protein>
    <submittedName>
        <fullName evidence="1">Uncharacterized protein</fullName>
    </submittedName>
</protein>
<gene>
    <name evidence="1" type="ORF">Tci_931840</name>
</gene>
<feature type="non-terminal residue" evidence="1">
    <location>
        <position position="1"/>
    </location>
</feature>
<reference evidence="1" key="1">
    <citation type="journal article" date="2019" name="Sci. Rep.">
        <title>Draft genome of Tanacetum cinerariifolium, the natural source of mosquito coil.</title>
        <authorList>
            <person name="Yamashiro T."/>
            <person name="Shiraishi A."/>
            <person name="Satake H."/>
            <person name="Nakayama K."/>
        </authorList>
    </citation>
    <scope>NUCLEOTIDE SEQUENCE</scope>
</reference>
<evidence type="ECO:0000313" key="1">
    <source>
        <dbReference type="EMBL" id="GFD59871.1"/>
    </source>
</evidence>
<sequence>QGRIIDKMDKDDAIALMDDKEDEKAKVVENA</sequence>
<dbReference type="AlphaFoldDB" id="A0A699XSH5"/>
<proteinExistence type="predicted"/>
<organism evidence="1">
    <name type="scientific">Tanacetum cinerariifolium</name>
    <name type="common">Dalmatian daisy</name>
    <name type="synonym">Chrysanthemum cinerariifolium</name>
    <dbReference type="NCBI Taxonomy" id="118510"/>
    <lineage>
        <taxon>Eukaryota</taxon>
        <taxon>Viridiplantae</taxon>
        <taxon>Streptophyta</taxon>
        <taxon>Embryophyta</taxon>
        <taxon>Tracheophyta</taxon>
        <taxon>Spermatophyta</taxon>
        <taxon>Magnoliopsida</taxon>
        <taxon>eudicotyledons</taxon>
        <taxon>Gunneridae</taxon>
        <taxon>Pentapetalae</taxon>
        <taxon>asterids</taxon>
        <taxon>campanulids</taxon>
        <taxon>Asterales</taxon>
        <taxon>Asteraceae</taxon>
        <taxon>Asteroideae</taxon>
        <taxon>Anthemideae</taxon>
        <taxon>Anthemidinae</taxon>
        <taxon>Tanacetum</taxon>
    </lineage>
</organism>
<name>A0A699XSH5_TANCI</name>
<accession>A0A699XSH5</accession>
<comment type="caution">
    <text evidence="1">The sequence shown here is derived from an EMBL/GenBank/DDBJ whole genome shotgun (WGS) entry which is preliminary data.</text>
</comment>